<reference evidence="1 2" key="2">
    <citation type="submission" date="2023-06" db="EMBL/GenBank/DDBJ databases">
        <authorList>
            <person name="Zeman M."/>
            <person name="Kubasova T."/>
            <person name="Jahodarova E."/>
            <person name="Nykrynova M."/>
            <person name="Rychlik I."/>
        </authorList>
    </citation>
    <scope>NUCLEOTIDE SEQUENCE [LARGE SCALE GENOMIC DNA]</scope>
    <source>
        <strain evidence="1 2">161_Gplus</strain>
    </source>
</reference>
<evidence type="ECO:0000313" key="2">
    <source>
        <dbReference type="Proteomes" id="UP001529343"/>
    </source>
</evidence>
<comment type="caution">
    <text evidence="1">The sequence shown here is derived from an EMBL/GenBank/DDBJ whole genome shotgun (WGS) entry which is preliminary data.</text>
</comment>
<proteinExistence type="predicted"/>
<reference evidence="2" key="1">
    <citation type="submission" date="2023-06" db="EMBL/GenBank/DDBJ databases">
        <title>Identification and characterization of horizontal gene transfer across gut microbiota members of farm animals based on homology search.</title>
        <authorList>
            <person name="Zeman M."/>
            <person name="Kubasova T."/>
            <person name="Jahodarova E."/>
            <person name="Nykrynova M."/>
            <person name="Rychlik I."/>
        </authorList>
    </citation>
    <scope>NUCLEOTIDE SEQUENCE [LARGE SCALE GENOMIC DNA]</scope>
    <source>
        <strain evidence="2">161_Gplus</strain>
    </source>
</reference>
<sequence>MSLSKTVIPTGVAHASSGITIDGNFDDWKSQPFQKWTTDKFTYHDFGFTTDDKNVYVYVSMAPGNPGNYKVMQPSGYQITINNRTCDLTLHVNDKLWSLKSGEGGRFSADVWDRTQNHDTRLENAGYLLREKEADGRGNDVMEVAIPIGTFGNDINQSSTFTLKNPNCP</sequence>
<name>A0ABT7V0L4_9LACO</name>
<dbReference type="EMBL" id="JAUDDW010000025">
    <property type="protein sequence ID" value="MDM8266855.1"/>
    <property type="molecule type" value="Genomic_DNA"/>
</dbReference>
<accession>A0ABT7V0L4</accession>
<gene>
    <name evidence="1" type="ORF">QUW44_06730</name>
</gene>
<dbReference type="InterPro" id="IPR026409">
    <property type="entry name" value="Firmicu_CTERM"/>
</dbReference>
<evidence type="ECO:0000313" key="1">
    <source>
        <dbReference type="EMBL" id="MDM8266855.1"/>
    </source>
</evidence>
<dbReference type="NCBIfam" id="TIGR04145">
    <property type="entry name" value="Firmicu_CTERM"/>
    <property type="match status" value="1"/>
</dbReference>
<dbReference type="Proteomes" id="UP001529343">
    <property type="component" value="Unassembled WGS sequence"/>
</dbReference>
<organism evidence="1 2">
    <name type="scientific">Limosilactobacillus pontis</name>
    <dbReference type="NCBI Taxonomy" id="35787"/>
    <lineage>
        <taxon>Bacteria</taxon>
        <taxon>Bacillati</taxon>
        <taxon>Bacillota</taxon>
        <taxon>Bacilli</taxon>
        <taxon>Lactobacillales</taxon>
        <taxon>Lactobacillaceae</taxon>
        <taxon>Limosilactobacillus</taxon>
    </lineage>
</organism>
<keyword evidence="2" id="KW-1185">Reference proteome</keyword>
<protein>
    <submittedName>
        <fullName evidence="1">Firmicu-CTERM sorting domain-containing protein</fullName>
    </submittedName>
</protein>
<dbReference type="SUPFAM" id="SSF49344">
    <property type="entry name" value="CBD9-like"/>
    <property type="match status" value="1"/>
</dbReference>